<dbReference type="AlphaFoldDB" id="X0S110"/>
<organism evidence="1">
    <name type="scientific">marine sediment metagenome</name>
    <dbReference type="NCBI Taxonomy" id="412755"/>
    <lineage>
        <taxon>unclassified sequences</taxon>
        <taxon>metagenomes</taxon>
        <taxon>ecological metagenomes</taxon>
    </lineage>
</organism>
<evidence type="ECO:0000313" key="1">
    <source>
        <dbReference type="EMBL" id="GAF69637.1"/>
    </source>
</evidence>
<accession>X0S110</accession>
<protein>
    <submittedName>
        <fullName evidence="1">Uncharacterized protein</fullName>
    </submittedName>
</protein>
<gene>
    <name evidence="1" type="ORF">S01H1_10172</name>
</gene>
<comment type="caution">
    <text evidence="1">The sequence shown here is derived from an EMBL/GenBank/DDBJ whole genome shotgun (WGS) entry which is preliminary data.</text>
</comment>
<name>X0S110_9ZZZZ</name>
<feature type="non-terminal residue" evidence="1">
    <location>
        <position position="48"/>
    </location>
</feature>
<sequence>MCDIDNLVYCSKESLPLIPHVYRPDRVVFPDDFAQLNKFFAFEMGFWD</sequence>
<proteinExistence type="predicted"/>
<reference evidence="1" key="1">
    <citation type="journal article" date="2014" name="Front. Microbiol.">
        <title>High frequency of phylogenetically diverse reductive dehalogenase-homologous genes in deep subseafloor sedimentary metagenomes.</title>
        <authorList>
            <person name="Kawai M."/>
            <person name="Futagami T."/>
            <person name="Toyoda A."/>
            <person name="Takaki Y."/>
            <person name="Nishi S."/>
            <person name="Hori S."/>
            <person name="Arai W."/>
            <person name="Tsubouchi T."/>
            <person name="Morono Y."/>
            <person name="Uchiyama I."/>
            <person name="Ito T."/>
            <person name="Fujiyama A."/>
            <person name="Inagaki F."/>
            <person name="Takami H."/>
        </authorList>
    </citation>
    <scope>NUCLEOTIDE SEQUENCE</scope>
    <source>
        <strain evidence="1">Expedition CK06-06</strain>
    </source>
</reference>
<dbReference type="EMBL" id="BARS01005196">
    <property type="protein sequence ID" value="GAF69637.1"/>
    <property type="molecule type" value="Genomic_DNA"/>
</dbReference>